<comment type="caution">
    <text evidence="3">The sequence shown here is derived from an EMBL/GenBank/DDBJ whole genome shotgun (WGS) entry which is preliminary data.</text>
</comment>
<organism evidence="3 4">
    <name type="scientific">Arsenicibacter rosenii</name>
    <dbReference type="NCBI Taxonomy" id="1750698"/>
    <lineage>
        <taxon>Bacteria</taxon>
        <taxon>Pseudomonadati</taxon>
        <taxon>Bacteroidota</taxon>
        <taxon>Cytophagia</taxon>
        <taxon>Cytophagales</taxon>
        <taxon>Spirosomataceae</taxon>
        <taxon>Arsenicibacter</taxon>
    </lineage>
</organism>
<dbReference type="InterPro" id="IPR006860">
    <property type="entry name" value="FecR"/>
</dbReference>
<protein>
    <submittedName>
        <fullName evidence="3">Iron dicitrate transport regulator FecR</fullName>
    </submittedName>
</protein>
<name>A0A1S2VDY6_9BACT</name>
<dbReference type="Gene3D" id="3.55.50.30">
    <property type="match status" value="1"/>
</dbReference>
<reference evidence="3 4" key="1">
    <citation type="submission" date="2016-10" db="EMBL/GenBank/DDBJ databases">
        <title>Arsenicibacter rosenii gen. nov., sp. nov., an efficient arsenic-methylating bacterium isolated from an arsenic-contaminated paddy soil.</title>
        <authorList>
            <person name="Huang K."/>
        </authorList>
    </citation>
    <scope>NUCLEOTIDE SEQUENCE [LARGE SCALE GENOMIC DNA]</scope>
    <source>
        <strain evidence="3 4">SM-1</strain>
    </source>
</reference>
<evidence type="ECO:0000259" key="2">
    <source>
        <dbReference type="Pfam" id="PF16344"/>
    </source>
</evidence>
<dbReference type="PIRSF" id="PIRSF018266">
    <property type="entry name" value="FecR"/>
    <property type="match status" value="1"/>
</dbReference>
<dbReference type="Proteomes" id="UP000181790">
    <property type="component" value="Unassembled WGS sequence"/>
</dbReference>
<dbReference type="RefSeq" id="WP_071506260.1">
    <property type="nucleotide sequence ID" value="NZ_MORL01000028.1"/>
</dbReference>
<dbReference type="PANTHER" id="PTHR30273">
    <property type="entry name" value="PERIPLASMIC SIGNAL SENSOR AND SIGMA FACTOR ACTIVATOR FECR-RELATED"/>
    <property type="match status" value="1"/>
</dbReference>
<dbReference type="Pfam" id="PF16344">
    <property type="entry name" value="FecR_C"/>
    <property type="match status" value="1"/>
</dbReference>
<dbReference type="PANTHER" id="PTHR30273:SF2">
    <property type="entry name" value="PROTEIN FECR"/>
    <property type="match status" value="1"/>
</dbReference>
<dbReference type="OrthoDB" id="1523489at2"/>
<accession>A0A1S2VDY6</accession>
<dbReference type="InterPro" id="IPR012373">
    <property type="entry name" value="Ferrdict_sens_TM"/>
</dbReference>
<dbReference type="EMBL" id="MORL01000028">
    <property type="protein sequence ID" value="OIN56128.1"/>
    <property type="molecule type" value="Genomic_DNA"/>
</dbReference>
<dbReference type="AlphaFoldDB" id="A0A1S2VDY6"/>
<dbReference type="Gene3D" id="2.60.120.1440">
    <property type="match status" value="1"/>
</dbReference>
<proteinExistence type="predicted"/>
<feature type="domain" description="FecR protein" evidence="1">
    <location>
        <begin position="120"/>
        <end position="216"/>
    </location>
</feature>
<dbReference type="Pfam" id="PF04773">
    <property type="entry name" value="FecR"/>
    <property type="match status" value="1"/>
</dbReference>
<keyword evidence="4" id="KW-1185">Reference proteome</keyword>
<evidence type="ECO:0000313" key="3">
    <source>
        <dbReference type="EMBL" id="OIN56128.1"/>
    </source>
</evidence>
<sequence>MESEVNKELIFSHFERNTSPLQRELIASWLQTPAHEEQYYEWLEEWEMTHPQYLARTEEAVAKFTGFMASNQHAGAPGHETTTVPVVRTWPVRQWLVAASVLLLLAPCAWLLRKPVMYQTYTTAYGETRPIQLADGSKVMLSANSSLRVPRWGFGVRTREVELAGEASFSIVHTPDDQTFAVKTANNVTVVVLGTEFSVFARKRGARVQLNKGKVQLNYQQGRSTRQLTMKPGDLVTLDRQNRMQLRNAGHSLPGIISTDKRFVFDETSLQEVAYLLEDNYGLEVTISDQALAERVLMGSFRADNVDQLLQSISELLDITVVRQGNKVRISDQ</sequence>
<dbReference type="InterPro" id="IPR032508">
    <property type="entry name" value="FecR_C"/>
</dbReference>
<evidence type="ECO:0000313" key="4">
    <source>
        <dbReference type="Proteomes" id="UP000181790"/>
    </source>
</evidence>
<feature type="domain" description="Protein FecR C-terminal" evidence="2">
    <location>
        <begin position="262"/>
        <end position="330"/>
    </location>
</feature>
<gene>
    <name evidence="3" type="ORF">BLX24_26520</name>
</gene>
<dbReference type="GO" id="GO:0016989">
    <property type="term" value="F:sigma factor antagonist activity"/>
    <property type="evidence" value="ECO:0007669"/>
    <property type="project" value="TreeGrafter"/>
</dbReference>
<evidence type="ECO:0000259" key="1">
    <source>
        <dbReference type="Pfam" id="PF04773"/>
    </source>
</evidence>